<dbReference type="PANTHER" id="PTHR39961">
    <property type="entry name" value="HYPOTHETICAL CYTOSOLIC PROTEIN"/>
    <property type="match status" value="1"/>
</dbReference>
<accession>A0A7T5RIU3</accession>
<dbReference type="Proteomes" id="UP000595618">
    <property type="component" value="Chromosome"/>
</dbReference>
<evidence type="ECO:0000313" key="2">
    <source>
        <dbReference type="Proteomes" id="UP000595618"/>
    </source>
</evidence>
<protein>
    <submittedName>
        <fullName evidence="1">Ribonuclease H-like YkuK family protein</fullName>
    </submittedName>
</protein>
<dbReference type="EMBL" id="CP066690">
    <property type="protein sequence ID" value="QQG44919.1"/>
    <property type="molecule type" value="Genomic_DNA"/>
</dbReference>
<gene>
    <name evidence="1" type="ORF">HYW89_02800</name>
</gene>
<reference evidence="1 2" key="1">
    <citation type="submission" date="2020-07" db="EMBL/GenBank/DDBJ databases">
        <title>Huge and variable diversity of episymbiotic CPR bacteria and DPANN archaea in groundwater ecosystems.</title>
        <authorList>
            <person name="He C.Y."/>
            <person name="Keren R."/>
            <person name="Whittaker M."/>
            <person name="Farag I.F."/>
            <person name="Doudna J."/>
            <person name="Cate J.H.D."/>
            <person name="Banfield J.F."/>
        </authorList>
    </citation>
    <scope>NUCLEOTIDE SEQUENCE [LARGE SCALE GENOMIC DNA]</scope>
    <source>
        <strain evidence="1">NC_groundwater_541_Ag_S-0.1um_46_50</strain>
    </source>
</reference>
<dbReference type="AlphaFoldDB" id="A0A7T5RIU3"/>
<sequence length="163" mass="18611">MFNQEITFYSQTLGRLNFEDMIREVVKFVKSQPQRFYKIIIGTDSEASSPVSLVTAVTIWRVGNGAIHFWTKSEERKFVTLRDRIWQEAISSITMAQEVRGRLKEVLGDEFFWDGNEVHVDIGENGPTKELIDSVVGMIKGYNFEPVIKPYAFGASTVADKHT</sequence>
<dbReference type="InterPro" id="IPR007405">
    <property type="entry name" value="Phage_KVP40_Orf299"/>
</dbReference>
<name>A0A7T5RIU3_9BACT</name>
<proteinExistence type="predicted"/>
<dbReference type="Pfam" id="PF04308">
    <property type="entry name" value="RNaseH_like"/>
    <property type="match status" value="1"/>
</dbReference>
<evidence type="ECO:0000313" key="1">
    <source>
        <dbReference type="EMBL" id="QQG44919.1"/>
    </source>
</evidence>
<dbReference type="PANTHER" id="PTHR39961:SF1">
    <property type="entry name" value="DUF458 DOMAIN-CONTAINING PROTEIN"/>
    <property type="match status" value="1"/>
</dbReference>
<organism evidence="1 2">
    <name type="scientific">Candidatus Sungiibacteriota bacterium</name>
    <dbReference type="NCBI Taxonomy" id="2750080"/>
    <lineage>
        <taxon>Bacteria</taxon>
        <taxon>Candidatus Sungiibacteriota</taxon>
    </lineage>
</organism>